<keyword evidence="2" id="KW-1185">Reference proteome</keyword>
<gene>
    <name evidence="1" type="ORF">PVAG01_05294</name>
</gene>
<accession>A0ABR4PKD1</accession>
<dbReference type="SUPFAM" id="SSF143492">
    <property type="entry name" value="Prenyltransferase-like"/>
    <property type="match status" value="1"/>
</dbReference>
<dbReference type="Proteomes" id="UP001629113">
    <property type="component" value="Unassembled WGS sequence"/>
</dbReference>
<reference evidence="1 2" key="1">
    <citation type="submission" date="2024-06" db="EMBL/GenBank/DDBJ databases">
        <title>Complete genome of Phlyctema vagabunda strain 19-DSS-EL-015.</title>
        <authorList>
            <person name="Fiorenzani C."/>
        </authorList>
    </citation>
    <scope>NUCLEOTIDE SEQUENCE [LARGE SCALE GENOMIC DNA]</scope>
    <source>
        <strain evidence="1 2">19-DSS-EL-015</strain>
    </source>
</reference>
<dbReference type="Pfam" id="PF11468">
    <property type="entry name" value="PTase_Orf2"/>
    <property type="match status" value="1"/>
</dbReference>
<evidence type="ECO:0000313" key="1">
    <source>
        <dbReference type="EMBL" id="KAL3423547.1"/>
    </source>
</evidence>
<dbReference type="EMBL" id="JBFCZG010000004">
    <property type="protein sequence ID" value="KAL3423547.1"/>
    <property type="molecule type" value="Genomic_DNA"/>
</dbReference>
<sequence>MSSPRSEAPSVLFSAPRFLEELEQGSASMGAPYSEKSTKTVLDAFGHKFSEGAIQLIATSRPGEPIIYRLLMRKPADTIDIAVGAGLLASDNAIAPIVQSVKSLWEVAYEQCDFSSDGGLVGSFVYLGPLRKLDEVLEAPLMPEGVKKQAPVFHELGLELVQVVYFDYVKNTITLYFIASGPLTKETAAKFTGLAGAAPPTDFLYDEMSILLGANDFFFTVTMEIDTGIVSRVDFYMIFPIELPGGRLPEVGARLTDFWDFPYYEEEEMDILCWCYSRHAEPFIQAERAYCGDLRTLLRDWRIMSVD</sequence>
<dbReference type="InterPro" id="IPR036239">
    <property type="entry name" value="PrenylTrfase-like_sf"/>
</dbReference>
<evidence type="ECO:0000313" key="2">
    <source>
        <dbReference type="Proteomes" id="UP001629113"/>
    </source>
</evidence>
<proteinExistence type="predicted"/>
<comment type="caution">
    <text evidence="1">The sequence shown here is derived from an EMBL/GenBank/DDBJ whole genome shotgun (WGS) entry which is preliminary data.</text>
</comment>
<organism evidence="1 2">
    <name type="scientific">Phlyctema vagabunda</name>
    <dbReference type="NCBI Taxonomy" id="108571"/>
    <lineage>
        <taxon>Eukaryota</taxon>
        <taxon>Fungi</taxon>
        <taxon>Dikarya</taxon>
        <taxon>Ascomycota</taxon>
        <taxon>Pezizomycotina</taxon>
        <taxon>Leotiomycetes</taxon>
        <taxon>Helotiales</taxon>
        <taxon>Dermateaceae</taxon>
        <taxon>Phlyctema</taxon>
    </lineage>
</organism>
<dbReference type="InterPro" id="IPR020965">
    <property type="entry name" value="Prenyltransferase_CloQ"/>
</dbReference>
<name>A0ABR4PKD1_9HELO</name>
<protein>
    <recommendedName>
        <fullName evidence="3">Prenyltransferase</fullName>
    </recommendedName>
</protein>
<evidence type="ECO:0008006" key="3">
    <source>
        <dbReference type="Google" id="ProtNLM"/>
    </source>
</evidence>